<proteinExistence type="predicted"/>
<dbReference type="Gene3D" id="3.40.50.2000">
    <property type="entry name" value="Glycogen Phosphorylase B"/>
    <property type="match status" value="1"/>
</dbReference>
<dbReference type="InterPro" id="IPR013216">
    <property type="entry name" value="Methyltransf_11"/>
</dbReference>
<organism evidence="3 4">
    <name type="scientific">Paenibacillus barengoltzii J12</name>
    <dbReference type="NCBI Taxonomy" id="935846"/>
    <lineage>
        <taxon>Bacteria</taxon>
        <taxon>Bacillati</taxon>
        <taxon>Bacillota</taxon>
        <taxon>Bacilli</taxon>
        <taxon>Bacillales</taxon>
        <taxon>Paenibacillaceae</taxon>
        <taxon>Paenibacillus</taxon>
    </lineage>
</organism>
<dbReference type="Pfam" id="PF14307">
    <property type="entry name" value="Glyco_tran_WbsX"/>
    <property type="match status" value="1"/>
</dbReference>
<evidence type="ECO:0000256" key="1">
    <source>
        <dbReference type="SAM" id="Coils"/>
    </source>
</evidence>
<dbReference type="InterPro" id="IPR029063">
    <property type="entry name" value="SAM-dependent_MTases_sf"/>
</dbReference>
<accession>A0ABY1M196</accession>
<feature type="domain" description="Methyltransferase type 11" evidence="2">
    <location>
        <begin position="71"/>
        <end position="167"/>
    </location>
</feature>
<dbReference type="Gene3D" id="3.40.50.150">
    <property type="entry name" value="Vaccinia Virus protein VP39"/>
    <property type="match status" value="1"/>
</dbReference>
<dbReference type="Pfam" id="PF08241">
    <property type="entry name" value="Methyltransf_11"/>
    <property type="match status" value="1"/>
</dbReference>
<evidence type="ECO:0000313" key="4">
    <source>
        <dbReference type="Proteomes" id="UP000192939"/>
    </source>
</evidence>
<keyword evidence="1" id="KW-0175">Coiled coil</keyword>
<comment type="caution">
    <text evidence="3">The sequence shown here is derived from an EMBL/GenBank/DDBJ whole genome shotgun (WGS) entry which is preliminary data.</text>
</comment>
<keyword evidence="4" id="KW-1185">Reference proteome</keyword>
<dbReference type="Gene3D" id="3.20.20.80">
    <property type="entry name" value="Glycosidases"/>
    <property type="match status" value="1"/>
</dbReference>
<dbReference type="SUPFAM" id="SSF53756">
    <property type="entry name" value="UDP-Glycosyltransferase/glycogen phosphorylase"/>
    <property type="match status" value="1"/>
</dbReference>
<dbReference type="PANTHER" id="PTHR41244">
    <property type="entry name" value="RHAMNAN SYNTHESIS F"/>
    <property type="match status" value="1"/>
</dbReference>
<dbReference type="Gene3D" id="1.10.287.1490">
    <property type="match status" value="1"/>
</dbReference>
<dbReference type="PANTHER" id="PTHR41244:SF1">
    <property type="entry name" value="GLYCOSYLTRANSFERASE"/>
    <property type="match status" value="1"/>
</dbReference>
<dbReference type="CDD" id="cd11579">
    <property type="entry name" value="Glyco_tran_WbsX"/>
    <property type="match status" value="1"/>
</dbReference>
<dbReference type="InterPro" id="IPR032719">
    <property type="entry name" value="WbsX"/>
</dbReference>
<sequence length="1762" mass="205326">MAKLNLEFYQNEMEYSDGTATEDEILNIVRSGQLIDFNETKNVSWPVFYHLSHLRENILNWYPFKESCSILEIGSGCGAITGLLCERAEYVTSVELTEKRATINFERHRHYDNLEIMVGNFRNMHFSRKFDYIVVNGVLEYAGGFMASDKPYEEFINTFTPLLNEDGEVLIAIENRLGLKYFSGAKEDHVGKLFVGLNDYSSGTTVRTFSKSEITRLLESCNLVIDKFYYPYPDYKFPEVIYTDNGFEKVDLSYDVHSYDTDRYMFFDEIKMQNILVKEKVESSFANSFLIVARKKNTPKKLETNEILYVKVNANRDPAYRICTAVSNQDGELKVIKHALTNEAINHLKHMNRRYQESLKSEPNSNLLPVKMVGKDLVYDFVDSPTLDKVLLNKISENNVEDFVALLQKFNQMLISEGPLFKNAYSDEFSNYFGPVKCEEDLEFSSFNNVDVLFDNVFLNNDRLVMFDYEWYVNCQLPVKFILWRSIKEFYRKHKVSDTRIAEDRIYRLFEITDTMIQTFYQWEGYFSAKYVKMINLEAYQKKIIYLQDAEQFFSPDAYYSNLYVDTGEGFNDKEKCQVPYILSSNEMVSLEFNISEFKHIKSLRFDPIEGVLCQCMNLHAELDGAPLEFAALNSFPFFSEGDLFLTVDPIYLLNGKVNKGSMLKVNFNIKIIDKEKLYSLIVQDIEIEKQEKEHLKVVYENVLQEAKSLRKELEVLNAEHGELMSKNRLLLSERETDKLEIEKLSSKLEDEISKNAALALELSTKYKEIATLNNEISSLTDEVSTLTDKVSTLRAELSGLSAIRDQLASDNTILAKEYETLINSTIWRSTKPLRFILDSIKMGKEKTVNIFRELIKLLKKTRHNIKTHGWKKTIKKIFIKGPESIANIRKSGEIAHIAQSDDIWNTIDCWIDNTPHSFIDIFHVPMGWNTPLFQRFQHLSIQAGNVGGISFYGAHPLVDKDIEVCQFVSPTLCIVNLDNYEVKKKLFEILDRKQGLKIIRLQSIDLATTIEELELFMSKGYSILYEYIDEITPQITGNIPKFVLDRHDYVLRNEKISVVATSDKLFNQVKPYRSKNMDTITNGVDFEHWDLNRSSVECPIEIKSIVESGKVIIGYHGALAQWIDYDLLKKLASDDRFALLLIGHVHDDHLSNSGLLDMENVHFIGSKPYSELSRYSLFYDIAILPFVVNEITESVSPVKIFEYMAQQKPVVTYALPECLKYKSCLIAHNQQEFIEKIEQALELRFDQSYCQLLKKEALENTWESITRQTIDLVRENQMKAPEMQPVPTSNHSEVMTGVEITKPRYAQDRRLYRALKKVFWSLPIASPAIKQRFLYKFKKSFMPSLLEYSPGNTQKLVESTTETNPVIPKEEIVENEQVKQYIDQILRIPDKDLSEYVPITEVPYERLDGDSKIIAYYLTQFHPDPHNEAWWGKGVTEWNNVCRAVPQFAGHYQPRLPGELGFYDLRLRENLARQIELAQMYGVYGFSFYYYWFDGERLLERPLEMFLADQSLDFPFTLCWANENWTKRFDGTNTDILMEQPKSVESYKNVIHDMVRFLKDKRYITVKGKKMITVYRPALMPEPEVVLEYWRNYCRNEDVGELYIIAVKENMVNLDLLGLGFDAISEFHPGTVYTNLKNITQDIEYIRKDFAGEVFDYKDLVENRRYFQYDLPKLYRAVMPMWDNTARRNNKGMIFQGSTPVLYKQWLKDVIQEGKKRSDLDDQMIFINAWNEWGEGAYLEPDKKYGYAYLQATKEAVEESR</sequence>
<evidence type="ECO:0000313" key="3">
    <source>
        <dbReference type="EMBL" id="SMF53491.1"/>
    </source>
</evidence>
<name>A0ABY1M196_9BACL</name>
<gene>
    <name evidence="3" type="ORF">SAMN02744124_03516</name>
</gene>
<dbReference type="EMBL" id="FXAE01000045">
    <property type="protein sequence ID" value="SMF53491.1"/>
    <property type="molecule type" value="Genomic_DNA"/>
</dbReference>
<reference evidence="3 4" key="1">
    <citation type="submission" date="2017-04" db="EMBL/GenBank/DDBJ databases">
        <authorList>
            <person name="Varghese N."/>
            <person name="Submissions S."/>
        </authorList>
    </citation>
    <scope>NUCLEOTIDE SEQUENCE [LARGE SCALE GENOMIC DNA]</scope>
    <source>
        <strain evidence="3 4">J12</strain>
    </source>
</reference>
<dbReference type="CDD" id="cd02440">
    <property type="entry name" value="AdoMet_MTases"/>
    <property type="match status" value="1"/>
</dbReference>
<dbReference type="SUPFAM" id="SSF53335">
    <property type="entry name" value="S-adenosyl-L-methionine-dependent methyltransferases"/>
    <property type="match status" value="1"/>
</dbReference>
<dbReference type="RefSeq" id="WP_176221981.1">
    <property type="nucleotide sequence ID" value="NZ_FXAE01000045.1"/>
</dbReference>
<dbReference type="Pfam" id="PF13692">
    <property type="entry name" value="Glyco_trans_1_4"/>
    <property type="match status" value="1"/>
</dbReference>
<feature type="coiled-coil region" evidence="1">
    <location>
        <begin position="686"/>
        <end position="797"/>
    </location>
</feature>
<protein>
    <submittedName>
        <fullName evidence="3">Lipopolysaccharide biosynthesis protein</fullName>
    </submittedName>
</protein>
<evidence type="ECO:0000259" key="2">
    <source>
        <dbReference type="Pfam" id="PF08241"/>
    </source>
</evidence>
<dbReference type="Proteomes" id="UP000192939">
    <property type="component" value="Unassembled WGS sequence"/>
</dbReference>